<dbReference type="Gene3D" id="1.10.12.10">
    <property type="entry name" value="Lyase 2-enoyl-coa Hydratase, Chain A, domain 2"/>
    <property type="match status" value="1"/>
</dbReference>
<dbReference type="EMBL" id="AP027081">
    <property type="protein sequence ID" value="BDU76102.1"/>
    <property type="molecule type" value="Genomic_DNA"/>
</dbReference>
<dbReference type="InterPro" id="IPR001753">
    <property type="entry name" value="Enoyl-CoA_hydra/iso"/>
</dbReference>
<dbReference type="InterPro" id="IPR029045">
    <property type="entry name" value="ClpP/crotonase-like_dom_sf"/>
</dbReference>
<dbReference type="InterPro" id="IPR014748">
    <property type="entry name" value="Enoyl-CoA_hydra_C"/>
</dbReference>
<evidence type="ECO:0000313" key="3">
    <source>
        <dbReference type="Proteomes" id="UP001228113"/>
    </source>
</evidence>
<sequence>MTDLAAFPVASVPYRGQYVRMEARACGVRRLVLDRPEVRNAFNAAMIREIGLAVAELGAAPQGQEVRLLLLDAEGPVFCAGADLATMKEQGAATPEQNLEAAREVARMFHRLASFPAPVVCAVRGAAIGGGLGLTTVSDLVLAEPTAAFATSEVLLGIVPAVIGPYIVRKIGLANAAPLMLTGRRIRGAEALALGLVQRLAEPPGTFDEALTRLVRECLAAGPRAARATRELLRRISPLPDPELMEFTAHTIASARGSAEGQEGLKAFFRKAAPSWVPGAE</sequence>
<keyword evidence="3" id="KW-1185">Reference proteome</keyword>
<dbReference type="Pfam" id="PF00378">
    <property type="entry name" value="ECH_1"/>
    <property type="match status" value="1"/>
</dbReference>
<accession>A0AA48KDA2</accession>
<dbReference type="Proteomes" id="UP001228113">
    <property type="component" value="Chromosome"/>
</dbReference>
<gene>
    <name evidence="2" type="ORF">METESE_10600</name>
</gene>
<dbReference type="GO" id="GO:0003824">
    <property type="term" value="F:catalytic activity"/>
    <property type="evidence" value="ECO:0007669"/>
    <property type="project" value="UniProtKB-ARBA"/>
</dbReference>
<dbReference type="Gene3D" id="3.90.226.10">
    <property type="entry name" value="2-enoyl-CoA Hydratase, Chain A, domain 1"/>
    <property type="match status" value="1"/>
</dbReference>
<dbReference type="CDD" id="cd06558">
    <property type="entry name" value="crotonase-like"/>
    <property type="match status" value="1"/>
</dbReference>
<dbReference type="PANTHER" id="PTHR42964:SF1">
    <property type="entry name" value="POLYKETIDE BIOSYNTHESIS ENOYL-COA HYDRATASE PKSH-RELATED"/>
    <property type="match status" value="1"/>
</dbReference>
<evidence type="ECO:0000256" key="1">
    <source>
        <dbReference type="ARBA" id="ARBA00005254"/>
    </source>
</evidence>
<protein>
    <submittedName>
        <fullName evidence="2">Enoyl-CoA hydratase</fullName>
    </submittedName>
</protein>
<organism evidence="2 3">
    <name type="scientific">Mesoterricola sediminis</name>
    <dbReference type="NCBI Taxonomy" id="2927980"/>
    <lineage>
        <taxon>Bacteria</taxon>
        <taxon>Pseudomonadati</taxon>
        <taxon>Acidobacteriota</taxon>
        <taxon>Holophagae</taxon>
        <taxon>Holophagales</taxon>
        <taxon>Holophagaceae</taxon>
        <taxon>Mesoterricola</taxon>
    </lineage>
</organism>
<dbReference type="RefSeq" id="WP_243335374.1">
    <property type="nucleotide sequence ID" value="NZ_AP027081.1"/>
</dbReference>
<dbReference type="KEGG" id="msea:METESE_10600"/>
<proteinExistence type="inferred from homology"/>
<dbReference type="PANTHER" id="PTHR42964">
    <property type="entry name" value="ENOYL-COA HYDRATASE"/>
    <property type="match status" value="1"/>
</dbReference>
<reference evidence="2" key="1">
    <citation type="journal article" date="2023" name="Int. J. Syst. Evol. Microbiol.">
        <title>Mesoterricola silvestris gen. nov., sp. nov., Mesoterricola sediminis sp. nov., Geothrix oryzae sp. nov., Geothrix edaphica sp. nov., Geothrix rubra sp. nov., and Geothrix limicola sp. nov., six novel members of Acidobacteriota isolated from soils.</title>
        <authorList>
            <person name="Itoh H."/>
            <person name="Sugisawa Y."/>
            <person name="Mise K."/>
            <person name="Xu Z."/>
            <person name="Kuniyasu M."/>
            <person name="Ushijima N."/>
            <person name="Kawano K."/>
            <person name="Kobayashi E."/>
            <person name="Shiratori Y."/>
            <person name="Masuda Y."/>
            <person name="Senoo K."/>
        </authorList>
    </citation>
    <scope>NUCLEOTIDE SEQUENCE</scope>
    <source>
        <strain evidence="2">W786</strain>
    </source>
</reference>
<dbReference type="InterPro" id="IPR051683">
    <property type="entry name" value="Enoyl-CoA_Hydratase/Isomerase"/>
</dbReference>
<dbReference type="SUPFAM" id="SSF52096">
    <property type="entry name" value="ClpP/crotonase"/>
    <property type="match status" value="1"/>
</dbReference>
<name>A0AA48KDA2_9BACT</name>
<dbReference type="AlphaFoldDB" id="A0AA48KDA2"/>
<evidence type="ECO:0000313" key="2">
    <source>
        <dbReference type="EMBL" id="BDU76102.1"/>
    </source>
</evidence>
<comment type="similarity">
    <text evidence="1">Belongs to the enoyl-CoA hydratase/isomerase family.</text>
</comment>